<dbReference type="AlphaFoldDB" id="A0A482XEN4"/>
<evidence type="ECO:0000313" key="1">
    <source>
        <dbReference type="EMBL" id="RZF43801.1"/>
    </source>
</evidence>
<gene>
    <name evidence="1" type="ORF">LSTR_LSTR006342</name>
</gene>
<dbReference type="Proteomes" id="UP000291343">
    <property type="component" value="Unassembled WGS sequence"/>
</dbReference>
<proteinExistence type="predicted"/>
<evidence type="ECO:0000313" key="2">
    <source>
        <dbReference type="Proteomes" id="UP000291343"/>
    </source>
</evidence>
<protein>
    <submittedName>
        <fullName evidence="1">Uncharacterized protein</fullName>
    </submittedName>
</protein>
<dbReference type="EMBL" id="QKKF02012197">
    <property type="protein sequence ID" value="RZF43801.1"/>
    <property type="molecule type" value="Genomic_DNA"/>
</dbReference>
<accession>A0A482XEN4</accession>
<organism evidence="1 2">
    <name type="scientific">Laodelphax striatellus</name>
    <name type="common">Small brown planthopper</name>
    <name type="synonym">Delphax striatella</name>
    <dbReference type="NCBI Taxonomy" id="195883"/>
    <lineage>
        <taxon>Eukaryota</taxon>
        <taxon>Metazoa</taxon>
        <taxon>Ecdysozoa</taxon>
        <taxon>Arthropoda</taxon>
        <taxon>Hexapoda</taxon>
        <taxon>Insecta</taxon>
        <taxon>Pterygota</taxon>
        <taxon>Neoptera</taxon>
        <taxon>Paraneoptera</taxon>
        <taxon>Hemiptera</taxon>
        <taxon>Auchenorrhyncha</taxon>
        <taxon>Fulgoroidea</taxon>
        <taxon>Delphacidae</taxon>
        <taxon>Criomorphinae</taxon>
        <taxon>Laodelphax</taxon>
    </lineage>
</organism>
<reference evidence="1 2" key="1">
    <citation type="journal article" date="2017" name="Gigascience">
        <title>Genome sequence of the small brown planthopper, Laodelphax striatellus.</title>
        <authorList>
            <person name="Zhu J."/>
            <person name="Jiang F."/>
            <person name="Wang X."/>
            <person name="Yang P."/>
            <person name="Bao Y."/>
            <person name="Zhao W."/>
            <person name="Wang W."/>
            <person name="Lu H."/>
            <person name="Wang Q."/>
            <person name="Cui N."/>
            <person name="Li J."/>
            <person name="Chen X."/>
            <person name="Luo L."/>
            <person name="Yu J."/>
            <person name="Kang L."/>
            <person name="Cui F."/>
        </authorList>
    </citation>
    <scope>NUCLEOTIDE SEQUENCE [LARGE SCALE GENOMIC DNA]</scope>
    <source>
        <strain evidence="1">Lst14</strain>
    </source>
</reference>
<sequence>MWSTLRPEGYIGLCLFFNGAVPVQDSGRTSFVKRVKKGSKFGHRELVWLSLNCTTDGRRGVEEVRTCIFM</sequence>
<dbReference type="InParanoid" id="A0A482XEN4"/>
<keyword evidence="2" id="KW-1185">Reference proteome</keyword>
<name>A0A482XEN4_LAOST</name>
<comment type="caution">
    <text evidence="1">The sequence shown here is derived from an EMBL/GenBank/DDBJ whole genome shotgun (WGS) entry which is preliminary data.</text>
</comment>